<dbReference type="InterPro" id="IPR011429">
    <property type="entry name" value="Cyt_c_Planctomycete-type"/>
</dbReference>
<evidence type="ECO:0000313" key="6">
    <source>
        <dbReference type="EMBL" id="QDT37872.1"/>
    </source>
</evidence>
<dbReference type="Pfam" id="PF07635">
    <property type="entry name" value="PSCyt1"/>
    <property type="match status" value="1"/>
</dbReference>
<dbReference type="Pfam" id="PF07626">
    <property type="entry name" value="PSD3"/>
    <property type="match status" value="2"/>
</dbReference>
<evidence type="ECO:0000256" key="1">
    <source>
        <dbReference type="ARBA" id="ARBA00022723"/>
    </source>
</evidence>
<keyword evidence="4" id="KW-0732">Signal</keyword>
<keyword evidence="7" id="KW-1185">Reference proteome</keyword>
<keyword evidence="2 3" id="KW-0408">Iron</keyword>
<keyword evidence="1 3" id="KW-0479">Metal-binding</keyword>
<reference evidence="6 7" key="1">
    <citation type="submission" date="2019-02" db="EMBL/GenBank/DDBJ databases">
        <title>Deep-cultivation of Planctomycetes and their phenomic and genomic characterization uncovers novel biology.</title>
        <authorList>
            <person name="Wiegand S."/>
            <person name="Jogler M."/>
            <person name="Boedeker C."/>
            <person name="Pinto D."/>
            <person name="Vollmers J."/>
            <person name="Rivas-Marin E."/>
            <person name="Kohn T."/>
            <person name="Peeters S.H."/>
            <person name="Heuer A."/>
            <person name="Rast P."/>
            <person name="Oberbeckmann S."/>
            <person name="Bunk B."/>
            <person name="Jeske O."/>
            <person name="Meyerdierks A."/>
            <person name="Storesund J.E."/>
            <person name="Kallscheuer N."/>
            <person name="Luecker S."/>
            <person name="Lage O.M."/>
            <person name="Pohl T."/>
            <person name="Merkel B.J."/>
            <person name="Hornburger P."/>
            <person name="Mueller R.-W."/>
            <person name="Bruemmer F."/>
            <person name="Labrenz M."/>
            <person name="Spormann A.M."/>
            <person name="Op den Camp H."/>
            <person name="Overmann J."/>
            <person name="Amann R."/>
            <person name="Jetten M.S.M."/>
            <person name="Mascher T."/>
            <person name="Medema M.H."/>
            <person name="Devos D.P."/>
            <person name="Kaster A.-K."/>
            <person name="Ovreas L."/>
            <person name="Rohde M."/>
            <person name="Galperin M.Y."/>
            <person name="Jogler C."/>
        </authorList>
    </citation>
    <scope>NUCLEOTIDE SEQUENCE [LARGE SCALE GENOMIC DNA]</scope>
    <source>
        <strain evidence="6 7">Pan189</strain>
    </source>
</reference>
<dbReference type="Proteomes" id="UP000317318">
    <property type="component" value="Chromosome"/>
</dbReference>
<dbReference type="Pfam" id="PF07637">
    <property type="entry name" value="PSD5"/>
    <property type="match status" value="1"/>
</dbReference>
<feature type="signal peptide" evidence="4">
    <location>
        <begin position="1"/>
        <end position="24"/>
    </location>
</feature>
<dbReference type="GO" id="GO:0009055">
    <property type="term" value="F:electron transfer activity"/>
    <property type="evidence" value="ECO:0007669"/>
    <property type="project" value="InterPro"/>
</dbReference>
<protein>
    <recommendedName>
        <fullName evidence="5">Cytochrome c domain-containing protein</fullName>
    </recommendedName>
</protein>
<dbReference type="InterPro" id="IPR011478">
    <property type="entry name" value="DUF1585"/>
</dbReference>
<dbReference type="Pfam" id="PF07631">
    <property type="entry name" value="PSD4"/>
    <property type="match status" value="1"/>
</dbReference>
<feature type="domain" description="Cytochrome c" evidence="5">
    <location>
        <begin position="25"/>
        <end position="112"/>
    </location>
</feature>
<dbReference type="InterPro" id="IPR013042">
    <property type="entry name" value="DUF1592"/>
</dbReference>
<evidence type="ECO:0000259" key="5">
    <source>
        <dbReference type="PROSITE" id="PS51007"/>
    </source>
</evidence>
<gene>
    <name evidence="6" type="ORF">Pan189_22550</name>
</gene>
<organism evidence="6 7">
    <name type="scientific">Stratiformator vulcanicus</name>
    <dbReference type="NCBI Taxonomy" id="2527980"/>
    <lineage>
        <taxon>Bacteria</taxon>
        <taxon>Pseudomonadati</taxon>
        <taxon>Planctomycetota</taxon>
        <taxon>Planctomycetia</taxon>
        <taxon>Planctomycetales</taxon>
        <taxon>Planctomycetaceae</taxon>
        <taxon>Stratiformator</taxon>
    </lineage>
</organism>
<keyword evidence="3" id="KW-0349">Heme</keyword>
<dbReference type="InterPro" id="IPR013039">
    <property type="entry name" value="DUF1588"/>
</dbReference>
<evidence type="ECO:0000313" key="7">
    <source>
        <dbReference type="Proteomes" id="UP000317318"/>
    </source>
</evidence>
<dbReference type="InterPro" id="IPR013036">
    <property type="entry name" value="DUF1587"/>
</dbReference>
<dbReference type="Pfam" id="PF07627">
    <property type="entry name" value="PSCyt3"/>
    <property type="match status" value="1"/>
</dbReference>
<evidence type="ECO:0000256" key="2">
    <source>
        <dbReference type="ARBA" id="ARBA00023004"/>
    </source>
</evidence>
<sequence precursor="true">MIRILSTICLIISICFALSEQSAAQDLQHGFAIKAQPFLENYCTGCHGKADEFPEANFALGEFDSLEKVLIDREMWKKALDEIDSMNMPPEESDKPSAKERHDMMVWIDDVLAAPGKSGVRDPGDPVLRRLNRLEYNNTIRDLFDLDKDIYPFPERVPLRSRDYFQPAKDKMPDGVSLSWSENGTVNPFLRNGGIPGDNKAEHGFSNRGDVLNVSSLLLEKYMTLAARIVEHPELPKQSKRFKQLIDSPSAGSERDVARQRLQFFMNGAFRRPVENEEVDLYMQLYDHAIGQGNGFEDAMKKALTGVLTSPSFLFFIEPSGMTADPVRPLDDFELASRLSYFLWSSMPDQKLFEAAASGKLQTESGIEAEVRRMLDDPNSIELAESFAVQWLDLNTLISVRPDRKAFRNFYRGEKATLTMPYMIEALLLFETVLAEDRSVVDLIDPGFTYVDEWIAEVYGLKDELHAAYPEQFGEDAKKLEKKRKWGKAPSFFRLKLPDGRRGGVLGMGATLTLTSFPERTSPVKRGAWVLETVFNRPPPPPLPNAGEIKDVEDPSLTLREKLASHRDNPACAGCHNRMDPLGFALENYDGMGRWREKDGKQQIDSSGTLLDGRSFDGPAEFRRLVTERREIFVRGFVEKLLSYALGRQLEYYDAATVREIMEAARKEDYRFSTIVIEITKSYPFRNIRNVESEQI</sequence>
<dbReference type="KEGG" id="svp:Pan189_22550"/>
<dbReference type="InterPro" id="IPR009056">
    <property type="entry name" value="Cyt_c-like_dom"/>
</dbReference>
<dbReference type="PROSITE" id="PS51007">
    <property type="entry name" value="CYTC"/>
    <property type="match status" value="1"/>
</dbReference>
<dbReference type="GO" id="GO:0046872">
    <property type="term" value="F:metal ion binding"/>
    <property type="evidence" value="ECO:0007669"/>
    <property type="project" value="UniProtKB-KW"/>
</dbReference>
<dbReference type="InterPro" id="IPR013043">
    <property type="entry name" value="DUF1595"/>
</dbReference>
<dbReference type="EMBL" id="CP036268">
    <property type="protein sequence ID" value="QDT37872.1"/>
    <property type="molecule type" value="Genomic_DNA"/>
</dbReference>
<evidence type="ECO:0000256" key="4">
    <source>
        <dbReference type="SAM" id="SignalP"/>
    </source>
</evidence>
<evidence type="ECO:0000256" key="3">
    <source>
        <dbReference type="PROSITE-ProRule" id="PRU00433"/>
    </source>
</evidence>
<accession>A0A517R1X7</accession>
<dbReference type="RefSeq" id="WP_145363956.1">
    <property type="nucleotide sequence ID" value="NZ_CP036268.1"/>
</dbReference>
<name>A0A517R1X7_9PLAN</name>
<dbReference type="Pfam" id="PF07624">
    <property type="entry name" value="PSD2"/>
    <property type="match status" value="1"/>
</dbReference>
<dbReference type="OrthoDB" id="175242at2"/>
<proteinExistence type="predicted"/>
<dbReference type="GO" id="GO:0020037">
    <property type="term" value="F:heme binding"/>
    <property type="evidence" value="ECO:0007669"/>
    <property type="project" value="InterPro"/>
</dbReference>
<dbReference type="AlphaFoldDB" id="A0A517R1X7"/>
<feature type="chain" id="PRO_5021856572" description="Cytochrome c domain-containing protein" evidence="4">
    <location>
        <begin position="25"/>
        <end position="696"/>
    </location>
</feature>